<dbReference type="GO" id="GO:0016787">
    <property type="term" value="F:hydrolase activity"/>
    <property type="evidence" value="ECO:0007669"/>
    <property type="project" value="UniProtKB-KW"/>
</dbReference>
<reference evidence="4" key="2">
    <citation type="submission" date="2020-02" db="EMBL/GenBank/DDBJ databases">
        <title>Identification and distribution of gene clusters putatively required for synthesis of sphingolipid metabolism inhibitors in phylogenetically diverse species of the filamentous fungus Fusarium.</title>
        <authorList>
            <person name="Kim H.-S."/>
            <person name="Busman M."/>
            <person name="Brown D.W."/>
            <person name="Divon H."/>
            <person name="Uhlig S."/>
            <person name="Proctor R.H."/>
        </authorList>
    </citation>
    <scope>NUCLEOTIDE SEQUENCE</scope>
    <source>
        <strain evidence="4">NRRL 25174</strain>
    </source>
</reference>
<evidence type="ECO:0000313" key="5">
    <source>
        <dbReference type="Proteomes" id="UP000730481"/>
    </source>
</evidence>
<name>A0A9P5AL35_9HYPO</name>
<gene>
    <name evidence="4" type="ORF">FBEOM_6249</name>
</gene>
<dbReference type="AlphaFoldDB" id="A0A9P5AL35"/>
<dbReference type="Pfam" id="PF00857">
    <property type="entry name" value="Isochorismatase"/>
    <property type="match status" value="1"/>
</dbReference>
<dbReference type="SUPFAM" id="SSF52499">
    <property type="entry name" value="Isochorismatase-like hydrolases"/>
    <property type="match status" value="1"/>
</dbReference>
<evidence type="ECO:0000313" key="4">
    <source>
        <dbReference type="EMBL" id="KAF4339832.1"/>
    </source>
</evidence>
<protein>
    <submittedName>
        <fullName evidence="4">Isochorismatase hydrolase</fullName>
    </submittedName>
</protein>
<feature type="domain" description="Isochorismatase-like" evidence="3">
    <location>
        <begin position="5"/>
        <end position="157"/>
    </location>
</feature>
<dbReference type="EMBL" id="PVQB02000259">
    <property type="protein sequence ID" value="KAF4339832.1"/>
    <property type="molecule type" value="Genomic_DNA"/>
</dbReference>
<dbReference type="Proteomes" id="UP000730481">
    <property type="component" value="Unassembled WGS sequence"/>
</dbReference>
<dbReference type="InterPro" id="IPR036380">
    <property type="entry name" value="Isochorismatase-like_sf"/>
</dbReference>
<dbReference type="InterPro" id="IPR000868">
    <property type="entry name" value="Isochorismatase-like_dom"/>
</dbReference>
<accession>A0A9P5AL35</accession>
<proteinExistence type="inferred from homology"/>
<dbReference type="PANTHER" id="PTHR43540:SF16">
    <property type="entry name" value="ISOCHORISMATASE-LIKE DOMAIN-CONTAINING PROTEIN"/>
    <property type="match status" value="1"/>
</dbReference>
<dbReference type="InterPro" id="IPR050272">
    <property type="entry name" value="Isochorismatase-like_hydrls"/>
</dbReference>
<sequence length="196" mass="21885">MAAKTALLVIDPLNDFMHPEGKLYPALRESIEATNTVPNLKKLVDAARSFKVPVYYGLHQPYHEGVFDGWKHIKASHKAIRDNQVFARGTWGAEIHKGFEPDMSNGDVVASRHWNSSSFSNTDLDYQLRQREITHVVLAGLVTNTCIESTARHATELTDATAGFSQKLKVAATDLVWPTIVDEVISVDDWIAQRSK</sequence>
<comment type="caution">
    <text evidence="4">The sequence shown here is derived from an EMBL/GenBank/DDBJ whole genome shotgun (WGS) entry which is preliminary data.</text>
</comment>
<evidence type="ECO:0000259" key="3">
    <source>
        <dbReference type="Pfam" id="PF00857"/>
    </source>
</evidence>
<dbReference type="Gene3D" id="3.40.50.850">
    <property type="entry name" value="Isochorismatase-like"/>
    <property type="match status" value="1"/>
</dbReference>
<organism evidence="4 5">
    <name type="scientific">Fusarium beomiforme</name>
    <dbReference type="NCBI Taxonomy" id="44412"/>
    <lineage>
        <taxon>Eukaryota</taxon>
        <taxon>Fungi</taxon>
        <taxon>Dikarya</taxon>
        <taxon>Ascomycota</taxon>
        <taxon>Pezizomycotina</taxon>
        <taxon>Sordariomycetes</taxon>
        <taxon>Hypocreomycetidae</taxon>
        <taxon>Hypocreales</taxon>
        <taxon>Nectriaceae</taxon>
        <taxon>Fusarium</taxon>
        <taxon>Fusarium burgessii species complex</taxon>
    </lineage>
</organism>
<dbReference type="CDD" id="cd00431">
    <property type="entry name" value="cysteine_hydrolases"/>
    <property type="match status" value="1"/>
</dbReference>
<evidence type="ECO:0000256" key="1">
    <source>
        <dbReference type="ARBA" id="ARBA00006336"/>
    </source>
</evidence>
<keyword evidence="5" id="KW-1185">Reference proteome</keyword>
<reference evidence="4" key="1">
    <citation type="journal article" date="2017" name="Mycologia">
        <title>Fusarium algeriense, sp. nov., a novel toxigenic crown rot pathogen of durum wheat from Algeria is nested in the Fusarium burgessii species complex.</title>
        <authorList>
            <person name="Laraba I."/>
            <person name="Keddad A."/>
            <person name="Boureghda H."/>
            <person name="Abdallah N."/>
            <person name="Vaughan M.M."/>
            <person name="Proctor R.H."/>
            <person name="Busman M."/>
            <person name="O'Donnell K."/>
        </authorList>
    </citation>
    <scope>NUCLEOTIDE SEQUENCE</scope>
    <source>
        <strain evidence="4">NRRL 25174</strain>
    </source>
</reference>
<comment type="similarity">
    <text evidence="1">Belongs to the isochorismatase family.</text>
</comment>
<keyword evidence="2 4" id="KW-0378">Hydrolase</keyword>
<dbReference type="OrthoDB" id="167809at2759"/>
<evidence type="ECO:0000256" key="2">
    <source>
        <dbReference type="ARBA" id="ARBA00022801"/>
    </source>
</evidence>
<dbReference type="PANTHER" id="PTHR43540">
    <property type="entry name" value="PEROXYUREIDOACRYLATE/UREIDOACRYLATE AMIDOHYDROLASE-RELATED"/>
    <property type="match status" value="1"/>
</dbReference>